<feature type="domain" description="MotA/TolQ/ExbB proton channel" evidence="8">
    <location>
        <begin position="68"/>
        <end position="134"/>
    </location>
</feature>
<evidence type="ECO:0000256" key="2">
    <source>
        <dbReference type="ARBA" id="ARBA00022475"/>
    </source>
</evidence>
<protein>
    <recommendedName>
        <fullName evidence="8">MotA/TolQ/ExbB proton channel domain-containing protein</fullName>
    </recommendedName>
</protein>
<comment type="caution">
    <text evidence="9">The sequence shown here is derived from an EMBL/GenBank/DDBJ whole genome shotgun (WGS) entry which is preliminary data.</text>
</comment>
<accession>A0A179BUM8</accession>
<gene>
    <name evidence="9" type="ORF">A4U53_17790</name>
</gene>
<dbReference type="AlphaFoldDB" id="A0A179BUM8"/>
<keyword evidence="6" id="KW-0653">Protein transport</keyword>
<feature type="transmembrane region" description="Helical" evidence="7">
    <location>
        <begin position="35"/>
        <end position="53"/>
    </location>
</feature>
<dbReference type="InterPro" id="IPR002898">
    <property type="entry name" value="MotA_ExbB_proton_chnl"/>
</dbReference>
<evidence type="ECO:0000256" key="1">
    <source>
        <dbReference type="ARBA" id="ARBA00004651"/>
    </source>
</evidence>
<keyword evidence="3 7" id="KW-0812">Transmembrane</keyword>
<keyword evidence="6" id="KW-0813">Transport</keyword>
<evidence type="ECO:0000313" key="9">
    <source>
        <dbReference type="EMBL" id="OAP95075.1"/>
    </source>
</evidence>
<dbReference type="Pfam" id="PF01618">
    <property type="entry name" value="MotA_ExbB"/>
    <property type="match status" value="1"/>
</dbReference>
<proteinExistence type="inferred from homology"/>
<keyword evidence="2" id="KW-1003">Cell membrane</keyword>
<sequence length="138" mass="14415">MTARLIILNTCWAALVVWASIMGYTQFVFTHDVSRISYGITALLAAGLLAVFLGRTAHLERLEVWLVTLGLIGNVVGFILALQHIDTGSLGSAEGVQRVAASLLAGMGVAFCSTLVGAVAALWVSTVAWVVGAKSEGV</sequence>
<dbReference type="GO" id="GO:0015031">
    <property type="term" value="P:protein transport"/>
    <property type="evidence" value="ECO:0007669"/>
    <property type="project" value="UniProtKB-KW"/>
</dbReference>
<organism evidence="9">
    <name type="scientific">Rhizobium leguminosarum</name>
    <dbReference type="NCBI Taxonomy" id="384"/>
    <lineage>
        <taxon>Bacteria</taxon>
        <taxon>Pseudomonadati</taxon>
        <taxon>Pseudomonadota</taxon>
        <taxon>Alphaproteobacteria</taxon>
        <taxon>Hyphomicrobiales</taxon>
        <taxon>Rhizobiaceae</taxon>
        <taxon>Rhizobium/Agrobacterium group</taxon>
        <taxon>Rhizobium</taxon>
    </lineage>
</organism>
<name>A0A179BUM8_RHILE</name>
<comment type="subcellular location">
    <subcellularLocation>
        <location evidence="1">Cell membrane</location>
        <topology evidence="1">Multi-pass membrane protein</topology>
    </subcellularLocation>
    <subcellularLocation>
        <location evidence="6">Membrane</location>
        <topology evidence="6">Multi-pass membrane protein</topology>
    </subcellularLocation>
</comment>
<keyword evidence="4 7" id="KW-1133">Transmembrane helix</keyword>
<evidence type="ECO:0000256" key="3">
    <source>
        <dbReference type="ARBA" id="ARBA00022692"/>
    </source>
</evidence>
<feature type="transmembrane region" description="Helical" evidence="7">
    <location>
        <begin position="65"/>
        <end position="85"/>
    </location>
</feature>
<dbReference type="EMBL" id="LWBS01000121">
    <property type="protein sequence ID" value="OAP95075.1"/>
    <property type="molecule type" value="Genomic_DNA"/>
</dbReference>
<reference evidence="9" key="1">
    <citation type="submission" date="2016-04" db="EMBL/GenBank/DDBJ databases">
        <title>Fast-growing isolate from the root nodules of Vavilovia formosa.</title>
        <authorList>
            <person name="Kimeklis A."/>
            <person name="Safronova V."/>
            <person name="Belimov A."/>
            <person name="Andronov E."/>
        </authorList>
    </citation>
    <scope>NUCLEOTIDE SEQUENCE [LARGE SCALE GENOMIC DNA]</scope>
    <source>
        <strain evidence="9">Vaf-46</strain>
    </source>
</reference>
<evidence type="ECO:0000256" key="6">
    <source>
        <dbReference type="RuleBase" id="RU004057"/>
    </source>
</evidence>
<comment type="similarity">
    <text evidence="6">Belongs to the exbB/tolQ family.</text>
</comment>
<feature type="transmembrane region" description="Helical" evidence="7">
    <location>
        <begin position="105"/>
        <end position="131"/>
    </location>
</feature>
<evidence type="ECO:0000259" key="8">
    <source>
        <dbReference type="Pfam" id="PF01618"/>
    </source>
</evidence>
<dbReference type="GO" id="GO:0005886">
    <property type="term" value="C:plasma membrane"/>
    <property type="evidence" value="ECO:0007669"/>
    <property type="project" value="UniProtKB-SubCell"/>
</dbReference>
<evidence type="ECO:0000256" key="4">
    <source>
        <dbReference type="ARBA" id="ARBA00022989"/>
    </source>
</evidence>
<keyword evidence="5 7" id="KW-0472">Membrane</keyword>
<evidence type="ECO:0000256" key="7">
    <source>
        <dbReference type="SAM" id="Phobius"/>
    </source>
</evidence>
<evidence type="ECO:0000256" key="5">
    <source>
        <dbReference type="ARBA" id="ARBA00023136"/>
    </source>
</evidence>